<keyword evidence="3" id="KW-0812">Transmembrane</keyword>
<dbReference type="Gene3D" id="3.90.550.10">
    <property type="entry name" value="Spore Coat Polysaccharide Biosynthesis Protein SpsA, Chain A"/>
    <property type="match status" value="1"/>
</dbReference>
<dbReference type="PANTHER" id="PTHR43630">
    <property type="entry name" value="POLY-BETA-1,6-N-ACETYL-D-GLUCOSAMINE SYNTHASE"/>
    <property type="match status" value="1"/>
</dbReference>
<dbReference type="GeneID" id="79950847"/>
<keyword evidence="1 5" id="KW-0328">Glycosyltransferase</keyword>
<dbReference type="EC" id="2.4.-.-" evidence="5"/>
<feature type="transmembrane region" description="Helical" evidence="3">
    <location>
        <begin position="330"/>
        <end position="346"/>
    </location>
</feature>
<evidence type="ECO:0000313" key="6">
    <source>
        <dbReference type="Proteomes" id="UP001218895"/>
    </source>
</evidence>
<protein>
    <submittedName>
        <fullName evidence="5">Glycosyltransferase</fullName>
        <ecNumber evidence="5">2.4.-.-</ecNumber>
    </submittedName>
</protein>
<organism evidence="5 6">
    <name type="scientific">Methanomicrobium antiquum</name>
    <dbReference type="NCBI Taxonomy" id="487686"/>
    <lineage>
        <taxon>Archaea</taxon>
        <taxon>Methanobacteriati</taxon>
        <taxon>Methanobacteriota</taxon>
        <taxon>Stenosarchaea group</taxon>
        <taxon>Methanomicrobia</taxon>
        <taxon>Methanomicrobiales</taxon>
        <taxon>Methanomicrobiaceae</taxon>
        <taxon>Methanomicrobium</taxon>
    </lineage>
</organism>
<feature type="transmembrane region" description="Helical" evidence="3">
    <location>
        <begin position="303"/>
        <end position="324"/>
    </location>
</feature>
<dbReference type="GO" id="GO:0016757">
    <property type="term" value="F:glycosyltransferase activity"/>
    <property type="evidence" value="ECO:0007669"/>
    <property type="project" value="UniProtKB-KW"/>
</dbReference>
<dbReference type="Proteomes" id="UP001218895">
    <property type="component" value="Chromosome"/>
</dbReference>
<reference evidence="5" key="1">
    <citation type="submission" date="2022-01" db="EMBL/GenBank/DDBJ databases">
        <title>Complete genome of Methanomicrobium antiquum DSM 21220.</title>
        <authorList>
            <person name="Chen S.-C."/>
            <person name="You Y.-T."/>
            <person name="Zhou Y.-Z."/>
            <person name="Lai M.-C."/>
        </authorList>
    </citation>
    <scope>NUCLEOTIDE SEQUENCE</scope>
    <source>
        <strain evidence="5">DSM 21220</strain>
    </source>
</reference>
<name>A0AAF0FMH8_9EURY</name>
<evidence type="ECO:0000259" key="4">
    <source>
        <dbReference type="Pfam" id="PF00535"/>
    </source>
</evidence>
<dbReference type="InterPro" id="IPR001173">
    <property type="entry name" value="Glyco_trans_2-like"/>
</dbReference>
<feature type="domain" description="Glycosyltransferase 2-like" evidence="4">
    <location>
        <begin position="54"/>
        <end position="177"/>
    </location>
</feature>
<accession>A0AAF0FMH8</accession>
<dbReference type="Pfam" id="PF00535">
    <property type="entry name" value="Glycos_transf_2"/>
    <property type="match status" value="1"/>
</dbReference>
<gene>
    <name evidence="5" type="ORF">L1994_10575</name>
</gene>
<keyword evidence="3" id="KW-0472">Membrane</keyword>
<dbReference type="PANTHER" id="PTHR43630:SF1">
    <property type="entry name" value="POLY-BETA-1,6-N-ACETYL-D-GLUCOSAMINE SYNTHASE"/>
    <property type="match status" value="1"/>
</dbReference>
<dbReference type="SUPFAM" id="SSF53448">
    <property type="entry name" value="Nucleotide-diphospho-sugar transferases"/>
    <property type="match status" value="1"/>
</dbReference>
<evidence type="ECO:0000313" key="5">
    <source>
        <dbReference type="EMBL" id="WFN36570.1"/>
    </source>
</evidence>
<evidence type="ECO:0000256" key="1">
    <source>
        <dbReference type="ARBA" id="ARBA00022676"/>
    </source>
</evidence>
<dbReference type="RefSeq" id="WP_278099405.1">
    <property type="nucleotide sequence ID" value="NZ_CP091092.1"/>
</dbReference>
<proteinExistence type="predicted"/>
<keyword evidence="6" id="KW-1185">Reference proteome</keyword>
<evidence type="ECO:0000256" key="2">
    <source>
        <dbReference type="ARBA" id="ARBA00022679"/>
    </source>
</evidence>
<dbReference type="InterPro" id="IPR029044">
    <property type="entry name" value="Nucleotide-diphossugar_trans"/>
</dbReference>
<evidence type="ECO:0000256" key="3">
    <source>
        <dbReference type="SAM" id="Phobius"/>
    </source>
</evidence>
<dbReference type="EMBL" id="CP091092">
    <property type="protein sequence ID" value="WFN36570.1"/>
    <property type="molecule type" value="Genomic_DNA"/>
</dbReference>
<feature type="transmembrane region" description="Helical" evidence="3">
    <location>
        <begin position="12"/>
        <end position="33"/>
    </location>
</feature>
<dbReference type="AlphaFoldDB" id="A0AAF0FMH8"/>
<keyword evidence="3" id="KW-1133">Transmembrane helix</keyword>
<sequence>MVFSFSSPLAILIFALAFLLILVAAFPYLYYLFGIRFGKKSKKTAVPDILPNLSIIISAYNESAVIKKRIENIALSDYPKEKYKILFIDDCSTDDTGALAKEAFVENNLSFEIFVNTERKGTNRSYNLAIKKAQTDIIVTTDANKFFREDTLKILISGLLSDEKIAAVCAEVRPLPKSSSENLAGMESIYRSFYGRMCDWESAADSTYNFNGALVAFKKEIILSINERKGADDANTAFEAIRKGYRAVYEVDAVVFEKVPQNINKQYKQKIRRAKRLIEATLANTDLLKEKRLFSRRFYPLRIMMYVFCPTLFFAGAILFLAGVFLINPLWTFILIASGVLFLFFFRKNIISAFVLNQFYLVSGLLHLGKDMRVWESTSI</sequence>
<keyword evidence="2 5" id="KW-0808">Transferase</keyword>
<dbReference type="KEGG" id="manq:L1994_10575"/>